<name>A0A8T2KQ28_ASTMX</name>
<dbReference type="GO" id="GO:0004842">
    <property type="term" value="F:ubiquitin-protein transferase activity"/>
    <property type="evidence" value="ECO:0007669"/>
    <property type="project" value="InterPro"/>
</dbReference>
<dbReference type="SUPFAM" id="SSF56204">
    <property type="entry name" value="Hect, E3 ligase catalytic domain"/>
    <property type="match status" value="1"/>
</dbReference>
<sequence>MIVGLNPSSLWGNADVVRSARHLLSLLTSQSGSAAGPSQENARQQFISVQGERAAVQTEMARSFPGFFTKGRGKKRFCAAAPVPCKPAKIMPLTIYLLPHQYDRTPKEEDQLLHMQAGLGRRTAYMDENATHEEICAQLKELYPKLKELTGGWLIYKASGGWGTRKLTLVTPDDGGYCSKLLKTASQNGKGILYIAPLQMELDTSPLPPTSGSFSGMPKEKCQKCGVFYPLVILPAHIKSCEVINLEDDQNVTCPICEEEMPLDILEIHASSCTERVPPVDSLSQAGPSIPHTSSGNVTLLACNAEPSNATHDTCMNDYDWKTHPDPERAATLYSKGILRFHETGKPFFMNMDLRMSKEDQDRELLALYKQSSVEWGCPVTCKLQGDVAVGEGVTRYFFSTLIQRLKAGFTINLGNAESTCLFEGEPDHLVPSSSQFLIEGDLFLVAGRMLGHSFLHGGPRLSGLSRAIVHVLVGDSPETATVQIEDCPDHDIREIIKLLDGDAELSDDERKAVLDLCLSWDLPGPTNTNRRWLFERLLWHAVIGRRLRQLKQIRKGLKETKVWSLLIERKDVQIFPKESEYSLTPQILLPYIRWPTENSADEDDDDDCPLENKCRISGCFRQFIETASSPHLKELVKFWIGWEVPSGDMAVEIINGLLPKSSTCFCTLRLPGHYTSYSYFQEDLLSCIGTSDFGFGII</sequence>
<dbReference type="AlphaFoldDB" id="A0A8T2KQ28"/>
<dbReference type="InterPro" id="IPR035983">
    <property type="entry name" value="Hect_E3_ubiquitin_ligase"/>
</dbReference>
<accession>A0A8T2KQ28</accession>
<evidence type="ECO:0000313" key="1">
    <source>
        <dbReference type="EMBL" id="KAG9261443.1"/>
    </source>
</evidence>
<dbReference type="Gene3D" id="3.90.1750.10">
    <property type="entry name" value="Hect, E3 ligase catalytic domains"/>
    <property type="match status" value="1"/>
</dbReference>
<dbReference type="EMBL" id="JAICCE010000022">
    <property type="protein sequence ID" value="KAG9261443.1"/>
    <property type="molecule type" value="Genomic_DNA"/>
</dbReference>
<evidence type="ECO:0000313" key="2">
    <source>
        <dbReference type="Proteomes" id="UP000752171"/>
    </source>
</evidence>
<protein>
    <recommendedName>
        <fullName evidence="3">HECT domain-containing protein</fullName>
    </recommendedName>
</protein>
<proteinExistence type="predicted"/>
<comment type="caution">
    <text evidence="1">The sequence shown here is derived from an EMBL/GenBank/DDBJ whole genome shotgun (WGS) entry which is preliminary data.</text>
</comment>
<dbReference type="Proteomes" id="UP000752171">
    <property type="component" value="Unassembled WGS sequence"/>
</dbReference>
<gene>
    <name evidence="1" type="ORF">AMEX_G24978</name>
</gene>
<organism evidence="1 2">
    <name type="scientific">Astyanax mexicanus</name>
    <name type="common">Blind cave fish</name>
    <name type="synonym">Astyanax fasciatus mexicanus</name>
    <dbReference type="NCBI Taxonomy" id="7994"/>
    <lineage>
        <taxon>Eukaryota</taxon>
        <taxon>Metazoa</taxon>
        <taxon>Chordata</taxon>
        <taxon>Craniata</taxon>
        <taxon>Vertebrata</taxon>
        <taxon>Euteleostomi</taxon>
        <taxon>Actinopterygii</taxon>
        <taxon>Neopterygii</taxon>
        <taxon>Teleostei</taxon>
        <taxon>Ostariophysi</taxon>
        <taxon>Characiformes</taxon>
        <taxon>Characoidei</taxon>
        <taxon>Acestrorhamphidae</taxon>
        <taxon>Acestrorhamphinae</taxon>
        <taxon>Astyanax</taxon>
    </lineage>
</organism>
<dbReference type="Gene3D" id="3.30.2410.10">
    <property type="entry name" value="Hect, E3 ligase catalytic domain"/>
    <property type="match status" value="1"/>
</dbReference>
<evidence type="ECO:0008006" key="3">
    <source>
        <dbReference type="Google" id="ProtNLM"/>
    </source>
</evidence>
<reference evidence="1 2" key="1">
    <citation type="submission" date="2021-07" db="EMBL/GenBank/DDBJ databases">
        <authorList>
            <person name="Imarazene B."/>
            <person name="Zahm M."/>
            <person name="Klopp C."/>
            <person name="Cabau C."/>
            <person name="Beille S."/>
            <person name="Jouanno E."/>
            <person name="Castinel A."/>
            <person name="Lluch J."/>
            <person name="Gil L."/>
            <person name="Kuchtly C."/>
            <person name="Lopez Roques C."/>
            <person name="Donnadieu C."/>
            <person name="Parrinello H."/>
            <person name="Journot L."/>
            <person name="Du K."/>
            <person name="Schartl M."/>
            <person name="Retaux S."/>
            <person name="Guiguen Y."/>
        </authorList>
    </citation>
    <scope>NUCLEOTIDE SEQUENCE [LARGE SCALE GENOMIC DNA]</scope>
    <source>
        <strain evidence="1">Pach_M1</strain>
        <tissue evidence="1">Testis</tissue>
    </source>
</reference>